<dbReference type="AlphaFoldDB" id="A0A141FNZ9"/>
<evidence type="ECO:0000313" key="1">
    <source>
        <dbReference type="EMBL" id="ALF45532.1"/>
    </source>
</evidence>
<protein>
    <submittedName>
        <fullName evidence="1">Y4 protein</fullName>
    </submittedName>
</protein>
<proteinExistence type="evidence at transcript level"/>
<organism evidence="1">
    <name type="scientific">Rhodnius prolixus</name>
    <name type="common">Triatomid bug</name>
    <dbReference type="NCBI Taxonomy" id="13249"/>
    <lineage>
        <taxon>Eukaryota</taxon>
        <taxon>Metazoa</taxon>
        <taxon>Ecdysozoa</taxon>
        <taxon>Arthropoda</taxon>
        <taxon>Hexapoda</taxon>
        <taxon>Insecta</taxon>
        <taxon>Pterygota</taxon>
        <taxon>Neoptera</taxon>
        <taxon>Paraneoptera</taxon>
        <taxon>Hemiptera</taxon>
        <taxon>Heteroptera</taxon>
        <taxon>Panheteroptera</taxon>
        <taxon>Cimicomorpha</taxon>
        <taxon>Reduviidae</taxon>
        <taxon>Triatominae</taxon>
        <taxon>Rhodnius</taxon>
    </lineage>
</organism>
<reference evidence="1" key="1">
    <citation type="journal article" date="2016" name="BMC Genomics">
        <title>First report of Y-linked genes in the kissing bug Rhodnius prolixus.</title>
        <authorList>
            <person name="Koerich L.B."/>
            <person name="Dupim E.G."/>
            <person name="Faria L.L."/>
            <person name="Dias F.A."/>
            <person name="Dias A.F."/>
            <person name="Trindade G.S."/>
            <person name="Mesquita R.D."/>
            <person name="Carvalho A.B."/>
        </authorList>
    </citation>
    <scope>NUCLEOTIDE SEQUENCE</scope>
</reference>
<feature type="non-terminal residue" evidence="1">
    <location>
        <position position="102"/>
    </location>
</feature>
<accession>A0A141FNZ9</accession>
<sequence length="102" mass="11914">MSHKLPKNNFTWDENVNKYTTDFICNMTENSDYGCILEVDVEYPKQLMDAHSELPYLPVNQKPPGHKVSKLLTTLNDKKNYIVHYLFLRQALMAGLKLIKVR</sequence>
<gene>
    <name evidence="1" type="primary">Rpr-Y4</name>
</gene>
<dbReference type="EMBL" id="KP244301">
    <property type="protein sequence ID" value="ALF45532.1"/>
    <property type="molecule type" value="mRNA"/>
</dbReference>
<name>A0A141FNZ9_RHOPR</name>